<accession>A0A485M073</accession>
<dbReference type="Pfam" id="PF07862">
    <property type="entry name" value="Nif11"/>
    <property type="match status" value="2"/>
</dbReference>
<proteinExistence type="predicted"/>
<feature type="domain" description="Nif11" evidence="2">
    <location>
        <begin position="1"/>
        <end position="48"/>
    </location>
</feature>
<evidence type="ECO:0000256" key="1">
    <source>
        <dbReference type="SAM" id="Phobius"/>
    </source>
</evidence>
<dbReference type="InterPro" id="IPR023991">
    <property type="entry name" value="Bacteriocin_IIb_lactobn/cerein"/>
</dbReference>
<dbReference type="EMBL" id="CAADRN010000201">
    <property type="protein sequence ID" value="VFU14985.1"/>
    <property type="molecule type" value="Genomic_DNA"/>
</dbReference>
<dbReference type="InterPro" id="IPR012903">
    <property type="entry name" value="Nif11"/>
</dbReference>
<keyword evidence="1" id="KW-1133">Transmembrane helix</keyword>
<gene>
    <name evidence="3" type="ORF">SCFA_280008</name>
</gene>
<reference evidence="3" key="1">
    <citation type="submission" date="2019-03" db="EMBL/GenBank/DDBJ databases">
        <authorList>
            <person name="Hao L."/>
        </authorList>
    </citation>
    <scope>NUCLEOTIDE SEQUENCE</scope>
</reference>
<evidence type="ECO:0000259" key="2">
    <source>
        <dbReference type="Pfam" id="PF07862"/>
    </source>
</evidence>
<evidence type="ECO:0000313" key="3">
    <source>
        <dbReference type="EMBL" id="VFU14985.1"/>
    </source>
</evidence>
<feature type="transmembrane region" description="Helical" evidence="1">
    <location>
        <begin position="156"/>
        <end position="182"/>
    </location>
</feature>
<organism evidence="3">
    <name type="scientific">anaerobic digester metagenome</name>
    <dbReference type="NCBI Taxonomy" id="1263854"/>
    <lineage>
        <taxon>unclassified sequences</taxon>
        <taxon>metagenomes</taxon>
        <taxon>ecological metagenomes</taxon>
    </lineage>
</organism>
<protein>
    <recommendedName>
        <fullName evidence="2">Nif11 domain-containing protein</fullName>
    </recommendedName>
</protein>
<dbReference type="InterPro" id="IPR022516">
    <property type="entry name" value="CHP03798_Ocin"/>
</dbReference>
<keyword evidence="1" id="KW-0472">Membrane</keyword>
<feature type="domain" description="Nif11" evidence="2">
    <location>
        <begin position="85"/>
        <end position="130"/>
    </location>
</feature>
<keyword evidence="1" id="KW-0812">Transmembrane</keyword>
<dbReference type="AlphaFoldDB" id="A0A485M073"/>
<sequence>MSIEELNKFLQMVTTNEEAANKMKEIGEDVDALIAYGKELGYEFDRQDIKEVRKKVIELNRVRIKKNLEKAAAAAAKEQRQGMRNLHRFVQLVGENKEIAEKMQEISFDDPKAIIAYAKDLGFEFDEKDLEEFGGNMLEQSDELSEEELEMVSGGFVGVVVFLMVAGLAAGAIAAGALAAAAPLKSN</sequence>
<dbReference type="NCBIfam" id="TIGR03798">
    <property type="entry name" value="leader_Nif11"/>
    <property type="match status" value="2"/>
</dbReference>
<name>A0A485M073_9ZZZZ</name>
<dbReference type="NCBIfam" id="TIGR03949">
    <property type="entry name" value="bact_IIb_cerein"/>
    <property type="match status" value="1"/>
</dbReference>